<proteinExistence type="predicted"/>
<protein>
    <submittedName>
        <fullName evidence="1">Uncharacterized protein</fullName>
    </submittedName>
</protein>
<name>A0A6I8S8W4_XENTR</name>
<evidence type="ECO:0000313" key="1">
    <source>
        <dbReference type="Ensembl" id="ENSXETP00000089101"/>
    </source>
</evidence>
<reference evidence="1" key="2">
    <citation type="submission" date="2020-05" db="UniProtKB">
        <authorList>
            <consortium name="Ensembl"/>
        </authorList>
    </citation>
    <scope>IDENTIFICATION</scope>
</reference>
<sequence length="129" mass="14448">MSRNWSYAMSSQSLEQSMPAAVPSNWMILSNFCFVCFSFQGSHSSRIVEAKVNSAAISKSWKQKPSALDALSLIHHSFYDYLISSEMLLSSVLAQNSSQLSRRPESRNFPVDFSSIPAISLNKNTIYLD</sequence>
<accession>A0A6I8S8W4</accession>
<reference evidence="1" key="1">
    <citation type="journal article" date="2010" name="Science">
        <title>The genome of the Western clawed frog Xenopus tropicalis.</title>
        <authorList>
            <person name="Hellsten U."/>
            <person name="Harland R.M."/>
            <person name="Gilchrist M.J."/>
            <person name="Hendrix D."/>
            <person name="Jurka J."/>
            <person name="Kapitonov V."/>
            <person name="Ovcharenko I."/>
            <person name="Putnam N.H."/>
            <person name="Shu S."/>
            <person name="Taher L."/>
            <person name="Blitz I.L."/>
            <person name="Blumberg B."/>
            <person name="Dichmann D.S."/>
            <person name="Dubchak I."/>
            <person name="Amaya E."/>
            <person name="Detter J.C."/>
            <person name="Fletcher R."/>
            <person name="Gerhard D.S."/>
            <person name="Goodstein D."/>
            <person name="Graves T."/>
            <person name="Grigoriev I.V."/>
            <person name="Grimwood J."/>
            <person name="Kawashima T."/>
            <person name="Lindquist E."/>
            <person name="Lucas S.M."/>
            <person name="Mead P.E."/>
            <person name="Mitros T."/>
            <person name="Ogino H."/>
            <person name="Ohta Y."/>
            <person name="Poliakov A.V."/>
            <person name="Pollet N."/>
            <person name="Robert J."/>
            <person name="Salamov A."/>
            <person name="Sater A.K."/>
            <person name="Schmutz J."/>
            <person name="Terry A."/>
            <person name="Vize P.D."/>
            <person name="Warren W.C."/>
            <person name="Wells D."/>
            <person name="Wills A."/>
            <person name="Wilson R.K."/>
            <person name="Zimmerman L.B."/>
            <person name="Zorn A.M."/>
            <person name="Grainger R."/>
            <person name="Grammer T."/>
            <person name="Khokha M.K."/>
            <person name="Richardson P.M."/>
            <person name="Rokhsar D.S."/>
        </authorList>
    </citation>
    <scope>NUCLEOTIDE SEQUENCE [LARGE SCALE GENOMIC DNA]</scope>
    <source>
        <strain evidence="1">Nigerian</strain>
    </source>
</reference>
<dbReference type="AlphaFoldDB" id="A0A6I8S8W4"/>
<dbReference type="Ensembl" id="ENSXETT00000070126">
    <property type="protein sequence ID" value="ENSXETP00000089101"/>
    <property type="gene ID" value="ENSXETG00000037855"/>
</dbReference>
<dbReference type="InParanoid" id="A0A6I8S8W4"/>
<dbReference type="GeneTree" id="ENSGT01030000234985"/>
<organism evidence="1">
    <name type="scientific">Xenopus tropicalis</name>
    <name type="common">Western clawed frog</name>
    <name type="synonym">Silurana tropicalis</name>
    <dbReference type="NCBI Taxonomy" id="8364"/>
    <lineage>
        <taxon>Eukaryota</taxon>
        <taxon>Metazoa</taxon>
        <taxon>Chordata</taxon>
        <taxon>Craniata</taxon>
        <taxon>Vertebrata</taxon>
        <taxon>Euteleostomi</taxon>
        <taxon>Amphibia</taxon>
        <taxon>Batrachia</taxon>
        <taxon>Anura</taxon>
        <taxon>Pipoidea</taxon>
        <taxon>Pipidae</taxon>
        <taxon>Xenopodinae</taxon>
        <taxon>Xenopus</taxon>
        <taxon>Silurana</taxon>
    </lineage>
</organism>